<sequence length="235" mass="27587">MKTIYIKLSEEEYKQLEERARKEGYVLVSEYIRSILLSNESQRTITRAEAGSDLINQLMPKLEKKVIDFINPFTAQLEELKKKIAELSERIEELEDKKMEKQDQTTNKPLETRQPQSKKDDKQIQQQSPKKTAIEILTEQGVIFESEVKLRDPDAFFNKLEREGAMIINTEKERIALSREFFEEFQNKIKQIHSSDKEETASKLETREAKLFRKLVEEGLAIYNSEIKGWEILIA</sequence>
<reference evidence="4 5" key="1">
    <citation type="submission" date="2015-12" db="EMBL/GenBank/DDBJ databases">
        <title>A stable core within a dynamic pangenome in Sulfolobus acidocaldarius.</title>
        <authorList>
            <person name="Anderson R."/>
            <person name="Kouris A."/>
            <person name="Seward C."/>
            <person name="Campbell K."/>
            <person name="Whitaker R."/>
        </authorList>
    </citation>
    <scope>NUCLEOTIDE SEQUENCE [LARGE SCALE GENOMIC DNA]</scope>
    <source>
        <strain evidence="2 5">GG12-C01-09</strain>
        <strain evidence="3 4">NG05B_CO5_07</strain>
    </source>
</reference>
<gene>
    <name evidence="2" type="ORF">ATY89_02455</name>
    <name evidence="3" type="ORF">ATZ20_05490</name>
</gene>
<dbReference type="EMBL" id="CP013695">
    <property type="protein sequence ID" value="ALU31654.1"/>
    <property type="molecule type" value="Genomic_DNA"/>
</dbReference>
<organism evidence="3 4">
    <name type="scientific">Sulfolobus acidocaldarius</name>
    <dbReference type="NCBI Taxonomy" id="2285"/>
    <lineage>
        <taxon>Archaea</taxon>
        <taxon>Thermoproteota</taxon>
        <taxon>Thermoprotei</taxon>
        <taxon>Sulfolobales</taxon>
        <taxon>Sulfolobaceae</taxon>
        <taxon>Sulfolobus</taxon>
    </lineage>
</organism>
<dbReference type="STRING" id="1435377.SUSAZ_03565"/>
<evidence type="ECO:0000313" key="5">
    <source>
        <dbReference type="Proteomes" id="UP000065473"/>
    </source>
</evidence>
<accession>A0A0U3H2H7</accession>
<dbReference type="Proteomes" id="UP000065473">
    <property type="component" value="Chromosome"/>
</dbReference>
<evidence type="ECO:0000256" key="1">
    <source>
        <dbReference type="SAM" id="MobiDB-lite"/>
    </source>
</evidence>
<evidence type="ECO:0008006" key="6">
    <source>
        <dbReference type="Google" id="ProtNLM"/>
    </source>
</evidence>
<dbReference type="AlphaFoldDB" id="A0A0U3H2H7"/>
<evidence type="ECO:0000313" key="2">
    <source>
        <dbReference type="EMBL" id="ALU28928.1"/>
    </source>
</evidence>
<dbReference type="EMBL" id="CP013694">
    <property type="protein sequence ID" value="ALU28928.1"/>
    <property type="molecule type" value="Genomic_DNA"/>
</dbReference>
<dbReference type="OrthoDB" id="42408at2157"/>
<dbReference type="RefSeq" id="WP_011277662.1">
    <property type="nucleotide sequence ID" value="NZ_BHWZ01000001.1"/>
</dbReference>
<name>A0A0U3H2H7_9CREN</name>
<proteinExistence type="predicted"/>
<dbReference type="Proteomes" id="UP000060043">
    <property type="component" value="Chromosome"/>
</dbReference>
<dbReference type="GeneID" id="14551305"/>
<evidence type="ECO:0000313" key="4">
    <source>
        <dbReference type="Proteomes" id="UP000060043"/>
    </source>
</evidence>
<dbReference type="OMA" id="FSYFERM"/>
<protein>
    <recommendedName>
        <fullName evidence="6">CopG family transcriptional regulator</fullName>
    </recommendedName>
</protein>
<feature type="region of interest" description="Disordered" evidence="1">
    <location>
        <begin position="95"/>
        <end position="131"/>
    </location>
</feature>
<evidence type="ECO:0000313" key="3">
    <source>
        <dbReference type="EMBL" id="ALU31654.1"/>
    </source>
</evidence>